<feature type="transmembrane region" description="Helical" evidence="7">
    <location>
        <begin position="41"/>
        <end position="60"/>
    </location>
</feature>
<feature type="domain" description="YetF C-terminal" evidence="8">
    <location>
        <begin position="93"/>
        <end position="167"/>
    </location>
</feature>
<organism evidence="9 10">
    <name type="scientific">Blastococcus mobilis</name>
    <dbReference type="NCBI Taxonomy" id="1938746"/>
    <lineage>
        <taxon>Bacteria</taxon>
        <taxon>Bacillati</taxon>
        <taxon>Actinomycetota</taxon>
        <taxon>Actinomycetes</taxon>
        <taxon>Geodermatophilales</taxon>
        <taxon>Geodermatophilaceae</taxon>
        <taxon>Blastococcus</taxon>
    </lineage>
</organism>
<proteinExistence type="inferred from homology"/>
<accession>A0A238X1D6</accession>
<evidence type="ECO:0000256" key="4">
    <source>
        <dbReference type="ARBA" id="ARBA00022692"/>
    </source>
</evidence>
<dbReference type="PANTHER" id="PTHR34582">
    <property type="entry name" value="UPF0702 TRANSMEMBRANE PROTEIN YCAP"/>
    <property type="match status" value="1"/>
</dbReference>
<dbReference type="Proteomes" id="UP000198403">
    <property type="component" value="Unassembled WGS sequence"/>
</dbReference>
<dbReference type="OrthoDB" id="3266405at2"/>
<dbReference type="InterPro" id="IPR023090">
    <property type="entry name" value="UPF0702_alpha/beta_dom_sf"/>
</dbReference>
<keyword evidence="3" id="KW-1003">Cell membrane</keyword>
<comment type="similarity">
    <text evidence="2">Belongs to the UPF0702 family.</text>
</comment>
<keyword evidence="5 7" id="KW-1133">Transmembrane helix</keyword>
<evidence type="ECO:0000313" key="10">
    <source>
        <dbReference type="Proteomes" id="UP000198403"/>
    </source>
</evidence>
<feature type="transmembrane region" description="Helical" evidence="7">
    <location>
        <begin position="12"/>
        <end position="29"/>
    </location>
</feature>
<evidence type="ECO:0000256" key="7">
    <source>
        <dbReference type="SAM" id="Phobius"/>
    </source>
</evidence>
<protein>
    <recommendedName>
        <fullName evidence="8">YetF C-terminal domain-containing protein</fullName>
    </recommendedName>
</protein>
<keyword evidence="4 7" id="KW-0812">Transmembrane</keyword>
<sequence>MSWLTSPWPDLAVVAAKAGLMYVTALVCLRLAQRRTLAQWTIIDFAAAVAVGAIVGRTAIAESQSYATGAVALVSIVAAHRVASLLRFQPLLGKLADYRIRVLVADGKVRRGQLRSCGLTDNDLYAELRQRGVFDIAQLQYVLYEAKGGLTVVPRQTTSPAPLVSEGLRASVGYQKFPPSRD</sequence>
<dbReference type="InterPro" id="IPR007353">
    <property type="entry name" value="DUF421"/>
</dbReference>
<dbReference type="Gene3D" id="3.30.240.20">
    <property type="entry name" value="bsu07140 like domains"/>
    <property type="match status" value="1"/>
</dbReference>
<dbReference type="PANTHER" id="PTHR34582:SF6">
    <property type="entry name" value="UPF0702 TRANSMEMBRANE PROTEIN YCAP"/>
    <property type="match status" value="1"/>
</dbReference>
<gene>
    <name evidence="9" type="ORF">SAMN06272737_1112</name>
</gene>
<evidence type="ECO:0000313" key="9">
    <source>
        <dbReference type="EMBL" id="SNR52418.1"/>
    </source>
</evidence>
<evidence type="ECO:0000256" key="2">
    <source>
        <dbReference type="ARBA" id="ARBA00006448"/>
    </source>
</evidence>
<keyword evidence="6 7" id="KW-0472">Membrane</keyword>
<evidence type="ECO:0000256" key="1">
    <source>
        <dbReference type="ARBA" id="ARBA00004651"/>
    </source>
</evidence>
<evidence type="ECO:0000259" key="8">
    <source>
        <dbReference type="Pfam" id="PF04239"/>
    </source>
</evidence>
<dbReference type="Pfam" id="PF04239">
    <property type="entry name" value="DUF421"/>
    <property type="match status" value="1"/>
</dbReference>
<feature type="transmembrane region" description="Helical" evidence="7">
    <location>
        <begin position="66"/>
        <end position="86"/>
    </location>
</feature>
<evidence type="ECO:0000256" key="5">
    <source>
        <dbReference type="ARBA" id="ARBA00022989"/>
    </source>
</evidence>
<keyword evidence="10" id="KW-1185">Reference proteome</keyword>
<evidence type="ECO:0000256" key="3">
    <source>
        <dbReference type="ARBA" id="ARBA00022475"/>
    </source>
</evidence>
<evidence type="ECO:0000256" key="6">
    <source>
        <dbReference type="ARBA" id="ARBA00023136"/>
    </source>
</evidence>
<name>A0A238X1D6_9ACTN</name>
<dbReference type="RefSeq" id="WP_089336675.1">
    <property type="nucleotide sequence ID" value="NZ_FZNO01000011.1"/>
</dbReference>
<dbReference type="EMBL" id="FZNO01000011">
    <property type="protein sequence ID" value="SNR52418.1"/>
    <property type="molecule type" value="Genomic_DNA"/>
</dbReference>
<dbReference type="GO" id="GO:0005886">
    <property type="term" value="C:plasma membrane"/>
    <property type="evidence" value="ECO:0007669"/>
    <property type="project" value="UniProtKB-SubCell"/>
</dbReference>
<dbReference type="AlphaFoldDB" id="A0A238X1D6"/>
<reference evidence="9 10" key="1">
    <citation type="submission" date="2017-06" db="EMBL/GenBank/DDBJ databases">
        <authorList>
            <person name="Kim H.J."/>
            <person name="Triplett B.A."/>
        </authorList>
    </citation>
    <scope>NUCLEOTIDE SEQUENCE [LARGE SCALE GENOMIC DNA]</scope>
    <source>
        <strain evidence="9 10">DSM 44272</strain>
    </source>
</reference>
<comment type="subcellular location">
    <subcellularLocation>
        <location evidence="1">Cell membrane</location>
        <topology evidence="1">Multi-pass membrane protein</topology>
    </subcellularLocation>
</comment>